<comment type="caution">
    <text evidence="2">The sequence shown here is derived from an EMBL/GenBank/DDBJ whole genome shotgun (WGS) entry which is preliminary data.</text>
</comment>
<gene>
    <name evidence="2" type="ORF">TGAMA5MH_00371</name>
</gene>
<sequence>MASLQTEDTLPSGLRFLTLQHAYEVAKSRVKAERAGSASFDIASRSVVAAVAAEEAVPDTKSEDDGTDTESKESGLQPLHDGHQKLYSYFPPRLDGGKQTITATQTIYASSATEKQGRELKPKPTTKEFLVQAPQFSLPDGSVLSVNPAPGGLATAETLPHIIFNDPHLPWERRIEKDDATRRGRMPWLALLVFSQDELQLPSELLQGENSPFMVTSLAKDAQGKPTTIKQSSDLTMTLSGTDVEALNKQGSIISPIPQPDDSKSKATALFLKPKLFQQLVTTYEQKETTTNEGKKLVLSAPKEGQTAADISRFEYFAHVRHVKTIGMTTSAQYKDGLFSVIMSHRAGPISADQKTPAMVHLVSLEGWKNMAFPLSSAAQYVAISSLYSWTYTVLPAGGISLEAEFENLQNGIGLLRAPQALIDKMEATKNENMRAKLGKRMREGYTMQRHRTRTGEVTSSFFRAVLIPVVPREPAWTAMSRCGSDLQILDHDTGMMDITYSAAWQLGKSLAIADAAFTTALTRLWNSLHGICLDGAKREILSETNAYKSREDVLRSLKTSILTLSDLQRVSPQEGRDEQSLLQETPVARRPLTEEASLAIDDTIMLEKSEKQAKRHIRRIAGAKDENGKEYPDGQRLYNELNESVSTEWKVILGWIMDRMYLFGIPSPYLLADPSFLPQESIRFFHVDANWLDALIDGALSLGSHMGGNDDYIRRRIKGAINTYLETVDKATGYTPQIPSYGMILRSDLVSRFPDLKVEAPIPKDAPEAGRAPILRQEIIGEGLLLCLFDRIPGKDNEMPVLAFTQPPHQQTFTLGHSLTPDRLDVKYKRTYTIEKDKYDFTSTLLERTTESRYESSGYPVESGPPLFMWGAKNDARFLLTSVWAQDVVAVLRDKMPDDFIDTAMTSAVAAFQLGMPIYRFCIGETSILKSLAPDPKLPPRRKGFQLLGSMQRGSEVAVQHEGVTLTAQVLDYPLPLIALNSLDSSPPPHFQFTPTLLQTPFAASIAQTPPRAETGATTEGATGARFAYAVHAIGVPSGPLQTGQGPLDLIFTIKRSDSDFLPKDYKLKRITLKIPRGKKLDNGTVNLLDSYQGPGPTMLSNLRFNVFAEATKDTMFLRLQPRSKKALDKGVLIDRVRECGFILPLVNVHNFNRKVTVNYIEEWAKPALTIPRDFTIQLKPAGIPSR</sequence>
<protein>
    <submittedName>
        <fullName evidence="2">Uncharacterized protein</fullName>
    </submittedName>
</protein>
<dbReference type="OrthoDB" id="3029913at2759"/>
<dbReference type="EMBL" id="MTYH01000003">
    <property type="protein sequence ID" value="PNP48680.1"/>
    <property type="molecule type" value="Genomic_DNA"/>
</dbReference>
<feature type="compositionally biased region" description="Basic and acidic residues" evidence="1">
    <location>
        <begin position="58"/>
        <end position="73"/>
    </location>
</feature>
<evidence type="ECO:0000256" key="1">
    <source>
        <dbReference type="SAM" id="MobiDB-lite"/>
    </source>
</evidence>
<evidence type="ECO:0000313" key="2">
    <source>
        <dbReference type="EMBL" id="PNP48680.1"/>
    </source>
</evidence>
<reference evidence="2 3" key="1">
    <citation type="submission" date="2017-02" db="EMBL/GenBank/DDBJ databases">
        <title>Genomes of Trichoderma spp. with biocontrol activity.</title>
        <authorList>
            <person name="Gardiner D."/>
            <person name="Kazan K."/>
            <person name="Vos C."/>
            <person name="Harvey P."/>
        </authorList>
    </citation>
    <scope>NUCLEOTIDE SEQUENCE [LARGE SCALE GENOMIC DNA]</scope>
    <source>
        <strain evidence="2 3">A5MH</strain>
    </source>
</reference>
<dbReference type="Proteomes" id="UP000236546">
    <property type="component" value="Unassembled WGS sequence"/>
</dbReference>
<name>A0A2K0TT25_9HYPO</name>
<dbReference type="AlphaFoldDB" id="A0A2K0TT25"/>
<feature type="region of interest" description="Disordered" evidence="1">
    <location>
        <begin position="54"/>
        <end position="82"/>
    </location>
</feature>
<organism evidence="2 3">
    <name type="scientific">Trichoderma gamsii</name>
    <dbReference type="NCBI Taxonomy" id="398673"/>
    <lineage>
        <taxon>Eukaryota</taxon>
        <taxon>Fungi</taxon>
        <taxon>Dikarya</taxon>
        <taxon>Ascomycota</taxon>
        <taxon>Pezizomycotina</taxon>
        <taxon>Sordariomycetes</taxon>
        <taxon>Hypocreomycetidae</taxon>
        <taxon>Hypocreales</taxon>
        <taxon>Hypocreaceae</taxon>
        <taxon>Trichoderma</taxon>
    </lineage>
</organism>
<proteinExistence type="predicted"/>
<accession>A0A2K0TT25</accession>
<evidence type="ECO:0000313" key="3">
    <source>
        <dbReference type="Proteomes" id="UP000236546"/>
    </source>
</evidence>